<keyword evidence="1" id="KW-1133">Transmembrane helix</keyword>
<dbReference type="AlphaFoldDB" id="A0A674BW45"/>
<keyword evidence="1" id="KW-0472">Membrane</keyword>
<dbReference type="InterPro" id="IPR036734">
    <property type="entry name" value="Neur_chan_lig-bd_sf"/>
</dbReference>
<name>A0A674BW45_SALTR</name>
<reference evidence="3" key="2">
    <citation type="submission" date="2025-09" db="UniProtKB">
        <authorList>
            <consortium name="Ensembl"/>
        </authorList>
    </citation>
    <scope>IDENTIFICATION</scope>
</reference>
<dbReference type="GO" id="GO:0005230">
    <property type="term" value="F:extracellular ligand-gated monoatomic ion channel activity"/>
    <property type="evidence" value="ECO:0007669"/>
    <property type="project" value="InterPro"/>
</dbReference>
<sequence length="93" mass="10201">MECCLKGKFLFLHALSASCYIVLSLAASLCMCVYVCVCVAALGAEIEERLVTHLLSPERYNKLIRPAVNKSQQVTIHIQVSLAQLINVVSIHA</sequence>
<dbReference type="GO" id="GO:0016020">
    <property type="term" value="C:membrane"/>
    <property type="evidence" value="ECO:0007669"/>
    <property type="project" value="InterPro"/>
</dbReference>
<proteinExistence type="predicted"/>
<feature type="domain" description="Neurotransmitter-gated ion-channel ligand-binding" evidence="2">
    <location>
        <begin position="47"/>
        <end position="89"/>
    </location>
</feature>
<keyword evidence="4" id="KW-1185">Reference proteome</keyword>
<evidence type="ECO:0000256" key="1">
    <source>
        <dbReference type="SAM" id="Phobius"/>
    </source>
</evidence>
<feature type="transmembrane region" description="Helical" evidence="1">
    <location>
        <begin position="20"/>
        <end position="44"/>
    </location>
</feature>
<evidence type="ECO:0000313" key="3">
    <source>
        <dbReference type="Ensembl" id="ENSSTUP00000075599.1"/>
    </source>
</evidence>
<dbReference type="Ensembl" id="ENSSTUT00000080363.1">
    <property type="protein sequence ID" value="ENSSTUP00000075599.1"/>
    <property type="gene ID" value="ENSSTUG00000033200.1"/>
</dbReference>
<dbReference type="Gene3D" id="2.70.170.10">
    <property type="entry name" value="Neurotransmitter-gated ion-channel ligand-binding domain"/>
    <property type="match status" value="1"/>
</dbReference>
<dbReference type="InterPro" id="IPR006202">
    <property type="entry name" value="Neur_chan_lig-bd"/>
</dbReference>
<keyword evidence="1" id="KW-0812">Transmembrane</keyword>
<organism evidence="3 4">
    <name type="scientific">Salmo trutta</name>
    <name type="common">Brown trout</name>
    <dbReference type="NCBI Taxonomy" id="8032"/>
    <lineage>
        <taxon>Eukaryota</taxon>
        <taxon>Metazoa</taxon>
        <taxon>Chordata</taxon>
        <taxon>Craniata</taxon>
        <taxon>Vertebrata</taxon>
        <taxon>Euteleostomi</taxon>
        <taxon>Actinopterygii</taxon>
        <taxon>Neopterygii</taxon>
        <taxon>Teleostei</taxon>
        <taxon>Protacanthopterygii</taxon>
        <taxon>Salmoniformes</taxon>
        <taxon>Salmonidae</taxon>
        <taxon>Salmoninae</taxon>
        <taxon>Salmo</taxon>
    </lineage>
</organism>
<dbReference type="GeneTree" id="ENSGT00970000197309"/>
<evidence type="ECO:0000313" key="4">
    <source>
        <dbReference type="Proteomes" id="UP000472277"/>
    </source>
</evidence>
<evidence type="ECO:0000259" key="2">
    <source>
        <dbReference type="Pfam" id="PF02931"/>
    </source>
</evidence>
<dbReference type="InParanoid" id="A0A674BW45"/>
<protein>
    <recommendedName>
        <fullName evidence="2">Neurotransmitter-gated ion-channel ligand-binding domain-containing protein</fullName>
    </recommendedName>
</protein>
<dbReference type="SUPFAM" id="SSF63712">
    <property type="entry name" value="Nicotinic receptor ligand binding domain-like"/>
    <property type="match status" value="1"/>
</dbReference>
<accession>A0A674BW45</accession>
<reference evidence="3" key="1">
    <citation type="submission" date="2025-08" db="UniProtKB">
        <authorList>
            <consortium name="Ensembl"/>
        </authorList>
    </citation>
    <scope>IDENTIFICATION</scope>
</reference>
<dbReference type="Pfam" id="PF02931">
    <property type="entry name" value="Neur_chan_LBD"/>
    <property type="match status" value="1"/>
</dbReference>
<dbReference type="Proteomes" id="UP000472277">
    <property type="component" value="Chromosome 13"/>
</dbReference>
<dbReference type="PROSITE" id="PS51257">
    <property type="entry name" value="PROKAR_LIPOPROTEIN"/>
    <property type="match status" value="1"/>
</dbReference>